<dbReference type="PANTHER" id="PTHR43591:SF24">
    <property type="entry name" value="2-METHOXY-6-POLYPRENYL-1,4-BENZOQUINOL METHYLASE, MITOCHONDRIAL"/>
    <property type="match status" value="1"/>
</dbReference>
<accession>A0ABZ1C2L1</accession>
<keyword evidence="2" id="KW-0808">Transferase</keyword>
<dbReference type="Proteomes" id="UP001332192">
    <property type="component" value="Chromosome"/>
</dbReference>
<sequence length="223" mass="24997">MVDALPISNAEVQRIYDRRSRHYARTVGRFERRAHLRAIELAQISPGDKVLEVAVGPGTTLVEILARVEGDNVVHGVDISTGMLRQAARTAAAAGYANFELRQADARQLPYPDHSFDLVYNGYMLDLMNLQAIRAVLAEFRRVLRPGGRLVLVHVSKRHPERITGFERLYEALPKRLVPRVLGLCRPLAVEAYVREAGFVDVVREFVGGLMPSEIIVAHRSRP</sequence>
<dbReference type="GO" id="GO:0032259">
    <property type="term" value="P:methylation"/>
    <property type="evidence" value="ECO:0007669"/>
    <property type="project" value="UniProtKB-KW"/>
</dbReference>
<dbReference type="PANTHER" id="PTHR43591">
    <property type="entry name" value="METHYLTRANSFERASE"/>
    <property type="match status" value="1"/>
</dbReference>
<keyword evidence="3" id="KW-1185">Reference proteome</keyword>
<dbReference type="GO" id="GO:0008168">
    <property type="term" value="F:methyltransferase activity"/>
    <property type="evidence" value="ECO:0007669"/>
    <property type="project" value="UniProtKB-KW"/>
</dbReference>
<evidence type="ECO:0000313" key="3">
    <source>
        <dbReference type="Proteomes" id="UP001332192"/>
    </source>
</evidence>
<dbReference type="SUPFAM" id="SSF53335">
    <property type="entry name" value="S-adenosyl-L-methionine-dependent methyltransferases"/>
    <property type="match status" value="1"/>
</dbReference>
<feature type="domain" description="Methyltransferase" evidence="1">
    <location>
        <begin position="50"/>
        <end position="148"/>
    </location>
</feature>
<keyword evidence="2" id="KW-0489">Methyltransferase</keyword>
<dbReference type="EMBL" id="CP141615">
    <property type="protein sequence ID" value="WRP18936.1"/>
    <property type="molecule type" value="Genomic_DNA"/>
</dbReference>
<dbReference type="CDD" id="cd02440">
    <property type="entry name" value="AdoMet_MTases"/>
    <property type="match status" value="1"/>
</dbReference>
<name>A0ABZ1C2L1_9FIRM</name>
<dbReference type="InterPro" id="IPR041698">
    <property type="entry name" value="Methyltransf_25"/>
</dbReference>
<proteinExistence type="predicted"/>
<gene>
    <name evidence="2" type="ORF">U7230_07120</name>
</gene>
<evidence type="ECO:0000259" key="1">
    <source>
        <dbReference type="Pfam" id="PF13649"/>
    </source>
</evidence>
<dbReference type="RefSeq" id="WP_324718206.1">
    <property type="nucleotide sequence ID" value="NZ_CP141615.1"/>
</dbReference>
<dbReference type="Gene3D" id="3.40.50.150">
    <property type="entry name" value="Vaccinia Virus protein VP39"/>
    <property type="match status" value="1"/>
</dbReference>
<dbReference type="InterPro" id="IPR029063">
    <property type="entry name" value="SAM-dependent_MTases_sf"/>
</dbReference>
<protein>
    <submittedName>
        <fullName evidence="2">Methyltransferase domain-containing protein</fullName>
    </submittedName>
</protein>
<evidence type="ECO:0000313" key="2">
    <source>
        <dbReference type="EMBL" id="WRP18936.1"/>
    </source>
</evidence>
<organism evidence="2 3">
    <name type="scientific">Carboxydichorda subterranea</name>
    <dbReference type="NCBI Taxonomy" id="3109565"/>
    <lineage>
        <taxon>Bacteria</taxon>
        <taxon>Bacillati</taxon>
        <taxon>Bacillota</taxon>
        <taxon>Limnochordia</taxon>
        <taxon>Limnochordales</taxon>
        <taxon>Geochordaceae</taxon>
        <taxon>Carboxydichorda</taxon>
    </lineage>
</organism>
<reference evidence="2 3" key="1">
    <citation type="journal article" date="2024" name="Front. Microbiol.">
        <title>Novel thermophilic genera Geochorda gen. nov. and Carboxydochorda gen. nov. from the deep terrestrial subsurface reveal the ecophysiological diversity in the class Limnochordia.</title>
        <authorList>
            <person name="Karnachuk O.V."/>
            <person name="Lukina A.P."/>
            <person name="Avakyan M.R."/>
            <person name="Kadnikov V.V."/>
            <person name="Begmatov S."/>
            <person name="Beletsky A.V."/>
            <person name="Vlasova K.G."/>
            <person name="Novikov A.A."/>
            <person name="Shcherbakova V.A."/>
            <person name="Mardanov A.V."/>
            <person name="Ravin N.V."/>
        </authorList>
    </citation>
    <scope>NUCLEOTIDE SEQUENCE [LARGE SCALE GENOMIC DNA]</scope>
    <source>
        <strain evidence="2 3">L945</strain>
    </source>
</reference>
<dbReference type="Pfam" id="PF13649">
    <property type="entry name" value="Methyltransf_25"/>
    <property type="match status" value="1"/>
</dbReference>